<sequence>MTIRTSPRTVGRESEHAQLVALFEAAERGEPALALVSGEAGIGKSRLVSDLAAAVGGRARVLVGHCVDLGRVGEAYTPFTAALRVLIADLGVDRVRELAGPGAAALSGMAPALASEAEPTGQQPYEALAHLLETASREQPVVLVLEDVHWMDRASLGVLAYLARVSLDARLLVVATYRPEDIGRTHPARDLLGELARSRATTRVELGRLDREDVRALVGELTGTAVAGPQLDAIAARSDGVPFYLEELVAVEGCDDERALPGGLRSLLLARYERLSDPARALARALSVGGLSVAHALLERVDGLDATARDAALREALDAGLLVLTDDGYAFRHALVREAILEDALPGERERLHERYAEALEERAASGARVAAAVAHHLASTGDAARAFPASIRAMQEARASSAYASAAQHAEQALAMWDAVPDAESTAGMPWLELMGRAATYLRNAGETERSIAVSRSALAACPPDSIHHVRLTRNLARALSNAARPGSIEAYRDALATVERIGGHEELRVDLLISLAGRLMLAGERADARRLALEGAAVAERLGATALVSNAMNVAGLCLAHGGDLAAGWAELEQARQLAGDDRAARLRYWVNASDLAQRAGDPDRALELARLGMAEAQAYGLERTSGTVLASNAADPLASLGRWDEVDALIDRALAASPPSVNVTYLAVVRAWSLVWRGDLAAAAATLEPHRAVLRSTAENEIQALLTVARVDMELALADGRPEVAWDAAAGVRAVPVERLALNSGNAVPLAWSFARVARLAGRRGGHAFGQEAGRLAERLIDQFAGWPTHGVWSALTRAELADDEPSWRAAAAAAEGREAPVGLLPYALTQQVRARVEAGDRAGARALVPSARAAARERGVLGVLRDLDALADEAGLQGRDGHADPVLTARELQVLELVAEGLSNGQIGQRLFISTKTVSVHVSAILRKLGAATRTEAAHRAADLPGATAP</sequence>
<dbReference type="GO" id="GO:0005524">
    <property type="term" value="F:ATP binding"/>
    <property type="evidence" value="ECO:0007669"/>
    <property type="project" value="UniProtKB-KW"/>
</dbReference>
<keyword evidence="2" id="KW-0067">ATP-binding</keyword>
<dbReference type="InterPro" id="IPR011990">
    <property type="entry name" value="TPR-like_helical_dom_sf"/>
</dbReference>
<evidence type="ECO:0000259" key="3">
    <source>
        <dbReference type="PROSITE" id="PS50043"/>
    </source>
</evidence>
<dbReference type="SUPFAM" id="SSF46894">
    <property type="entry name" value="C-terminal effector domain of the bipartite response regulators"/>
    <property type="match status" value="1"/>
</dbReference>
<evidence type="ECO:0000313" key="4">
    <source>
        <dbReference type="EMBL" id="GLJ60310.1"/>
    </source>
</evidence>
<evidence type="ECO:0000256" key="1">
    <source>
        <dbReference type="ARBA" id="ARBA00022741"/>
    </source>
</evidence>
<reference evidence="4" key="1">
    <citation type="journal article" date="2014" name="Int. J. Syst. Evol. Microbiol.">
        <title>Complete genome sequence of Corynebacterium casei LMG S-19264T (=DSM 44701T), isolated from a smear-ripened cheese.</title>
        <authorList>
            <consortium name="US DOE Joint Genome Institute (JGI-PGF)"/>
            <person name="Walter F."/>
            <person name="Albersmeier A."/>
            <person name="Kalinowski J."/>
            <person name="Ruckert C."/>
        </authorList>
    </citation>
    <scope>NUCLEOTIDE SEQUENCE</scope>
    <source>
        <strain evidence="4">VKM Ac-1020</strain>
    </source>
</reference>
<name>A0A9W6LVM9_9MICO</name>
<feature type="domain" description="HTH luxR-type" evidence="3">
    <location>
        <begin position="884"/>
        <end position="949"/>
    </location>
</feature>
<organism evidence="4 5">
    <name type="scientific">Microbacterium barkeri</name>
    <dbReference type="NCBI Taxonomy" id="33917"/>
    <lineage>
        <taxon>Bacteria</taxon>
        <taxon>Bacillati</taxon>
        <taxon>Actinomycetota</taxon>
        <taxon>Actinomycetes</taxon>
        <taxon>Micrococcales</taxon>
        <taxon>Microbacteriaceae</taxon>
        <taxon>Microbacterium</taxon>
    </lineage>
</organism>
<dbReference type="Pfam" id="PF13191">
    <property type="entry name" value="AAA_16"/>
    <property type="match status" value="1"/>
</dbReference>
<keyword evidence="1" id="KW-0547">Nucleotide-binding</keyword>
<dbReference type="PROSITE" id="PS00622">
    <property type="entry name" value="HTH_LUXR_1"/>
    <property type="match status" value="1"/>
</dbReference>
<reference evidence="4" key="2">
    <citation type="submission" date="2023-01" db="EMBL/GenBank/DDBJ databases">
        <authorList>
            <person name="Sun Q."/>
            <person name="Evtushenko L."/>
        </authorList>
    </citation>
    <scope>NUCLEOTIDE SEQUENCE</scope>
    <source>
        <strain evidence="4">VKM Ac-1020</strain>
    </source>
</reference>
<keyword evidence="5" id="KW-1185">Reference proteome</keyword>
<dbReference type="Proteomes" id="UP001142462">
    <property type="component" value="Unassembled WGS sequence"/>
</dbReference>
<proteinExistence type="predicted"/>
<dbReference type="CDD" id="cd06170">
    <property type="entry name" value="LuxR_C_like"/>
    <property type="match status" value="1"/>
</dbReference>
<protein>
    <submittedName>
        <fullName evidence="4">LuxR family transcriptional regulator</fullName>
    </submittedName>
</protein>
<dbReference type="SUPFAM" id="SSF48452">
    <property type="entry name" value="TPR-like"/>
    <property type="match status" value="1"/>
</dbReference>
<dbReference type="Pfam" id="PF00196">
    <property type="entry name" value="GerE"/>
    <property type="match status" value="1"/>
</dbReference>
<dbReference type="PANTHER" id="PTHR16305">
    <property type="entry name" value="TESTICULAR SOLUBLE ADENYLYL CYCLASE"/>
    <property type="match status" value="1"/>
</dbReference>
<evidence type="ECO:0000256" key="2">
    <source>
        <dbReference type="ARBA" id="ARBA00022840"/>
    </source>
</evidence>
<dbReference type="InterPro" id="IPR041664">
    <property type="entry name" value="AAA_16"/>
</dbReference>
<dbReference type="RefSeq" id="WP_271172029.1">
    <property type="nucleotide sequence ID" value="NZ_BSEJ01000001.1"/>
</dbReference>
<dbReference type="GO" id="GO:0005737">
    <property type="term" value="C:cytoplasm"/>
    <property type="evidence" value="ECO:0007669"/>
    <property type="project" value="TreeGrafter"/>
</dbReference>
<dbReference type="SMART" id="SM00421">
    <property type="entry name" value="HTH_LUXR"/>
    <property type="match status" value="1"/>
</dbReference>
<dbReference type="InterPro" id="IPR016032">
    <property type="entry name" value="Sig_transdc_resp-reg_C-effctor"/>
</dbReference>
<evidence type="ECO:0000313" key="5">
    <source>
        <dbReference type="Proteomes" id="UP001142462"/>
    </source>
</evidence>
<dbReference type="InterPro" id="IPR027417">
    <property type="entry name" value="P-loop_NTPase"/>
</dbReference>
<dbReference type="GO" id="GO:0006355">
    <property type="term" value="P:regulation of DNA-templated transcription"/>
    <property type="evidence" value="ECO:0007669"/>
    <property type="project" value="InterPro"/>
</dbReference>
<dbReference type="PANTHER" id="PTHR16305:SF35">
    <property type="entry name" value="TRANSCRIPTIONAL ACTIVATOR DOMAIN"/>
    <property type="match status" value="1"/>
</dbReference>
<dbReference type="SUPFAM" id="SSF52540">
    <property type="entry name" value="P-loop containing nucleoside triphosphate hydrolases"/>
    <property type="match status" value="1"/>
</dbReference>
<dbReference type="GO" id="GO:0004016">
    <property type="term" value="F:adenylate cyclase activity"/>
    <property type="evidence" value="ECO:0007669"/>
    <property type="project" value="TreeGrafter"/>
</dbReference>
<dbReference type="EMBL" id="BSEJ01000001">
    <property type="protein sequence ID" value="GLJ60310.1"/>
    <property type="molecule type" value="Genomic_DNA"/>
</dbReference>
<dbReference type="Gene3D" id="1.10.10.10">
    <property type="entry name" value="Winged helix-like DNA-binding domain superfamily/Winged helix DNA-binding domain"/>
    <property type="match status" value="1"/>
</dbReference>
<gene>
    <name evidence="4" type="ORF">GCM10017576_04390</name>
</gene>
<dbReference type="InterPro" id="IPR000792">
    <property type="entry name" value="Tscrpt_reg_LuxR_C"/>
</dbReference>
<comment type="caution">
    <text evidence="4">The sequence shown here is derived from an EMBL/GenBank/DDBJ whole genome shotgun (WGS) entry which is preliminary data.</text>
</comment>
<dbReference type="InterPro" id="IPR036388">
    <property type="entry name" value="WH-like_DNA-bd_sf"/>
</dbReference>
<dbReference type="AlphaFoldDB" id="A0A9W6LVM9"/>
<dbReference type="PRINTS" id="PR00038">
    <property type="entry name" value="HTHLUXR"/>
</dbReference>
<dbReference type="GO" id="GO:0003677">
    <property type="term" value="F:DNA binding"/>
    <property type="evidence" value="ECO:0007669"/>
    <property type="project" value="InterPro"/>
</dbReference>
<dbReference type="PROSITE" id="PS50043">
    <property type="entry name" value="HTH_LUXR_2"/>
    <property type="match status" value="1"/>
</dbReference>
<accession>A0A9W6LVM9</accession>